<dbReference type="InterPro" id="IPR006195">
    <property type="entry name" value="aa-tRNA-synth_II"/>
</dbReference>
<comment type="subcellular location">
    <subcellularLocation>
        <location evidence="3">Cytoplasm</location>
    </subcellularLocation>
</comment>
<dbReference type="EC" id="6.1.1.21" evidence="3"/>
<keyword evidence="3" id="KW-0547">Nucleotide-binding</keyword>
<dbReference type="AlphaFoldDB" id="A0A448ZVL3"/>
<evidence type="ECO:0000256" key="1">
    <source>
        <dbReference type="ARBA" id="ARBA00008226"/>
    </source>
</evidence>
<evidence type="ECO:0000256" key="3">
    <source>
        <dbReference type="HAMAP-Rule" id="MF_00127"/>
    </source>
</evidence>
<dbReference type="CDD" id="cd00773">
    <property type="entry name" value="HisRS-like_core"/>
    <property type="match status" value="1"/>
</dbReference>
<name>A0A448ZVL3_METOS</name>
<dbReference type="Pfam" id="PF13393">
    <property type="entry name" value="tRNA-synt_His"/>
    <property type="match status" value="1"/>
</dbReference>
<keyword evidence="7" id="KW-1185">Reference proteome</keyword>
<dbReference type="NCBIfam" id="TIGR00442">
    <property type="entry name" value="hisS"/>
    <property type="match status" value="1"/>
</dbReference>
<evidence type="ECO:0000313" key="6">
    <source>
        <dbReference type="EMBL" id="VEU55171.1"/>
    </source>
</evidence>
<dbReference type="InterPro" id="IPR004516">
    <property type="entry name" value="HisRS/HisZ"/>
</dbReference>
<dbReference type="GO" id="GO:0006427">
    <property type="term" value="P:histidyl-tRNA aminoacylation"/>
    <property type="evidence" value="ECO:0007669"/>
    <property type="project" value="UniProtKB-UniRule"/>
</dbReference>
<dbReference type="EMBL" id="LR214940">
    <property type="protein sequence ID" value="VEU55171.1"/>
    <property type="molecule type" value="Genomic_DNA"/>
</dbReference>
<evidence type="ECO:0000259" key="5">
    <source>
        <dbReference type="PROSITE" id="PS50862"/>
    </source>
</evidence>
<feature type="binding site" evidence="4">
    <location>
        <begin position="261"/>
        <end position="262"/>
    </location>
    <ligand>
        <name>L-histidine</name>
        <dbReference type="ChEBI" id="CHEBI:57595"/>
    </ligand>
</feature>
<dbReference type="HAMAP" id="MF_00127">
    <property type="entry name" value="His_tRNA_synth"/>
    <property type="match status" value="1"/>
</dbReference>
<feature type="binding site" evidence="4">
    <location>
        <position position="257"/>
    </location>
    <ligand>
        <name>L-histidine</name>
        <dbReference type="ChEBI" id="CHEBI:57595"/>
    </ligand>
</feature>
<dbReference type="KEGG" id="mob:NCTC10112_00051"/>
<dbReference type="PIRSF" id="PIRSF001549">
    <property type="entry name" value="His-tRNA_synth"/>
    <property type="match status" value="1"/>
</dbReference>
<dbReference type="GO" id="GO:0005524">
    <property type="term" value="F:ATP binding"/>
    <property type="evidence" value="ECO:0007669"/>
    <property type="project" value="UniProtKB-UniRule"/>
</dbReference>
<sequence length="422" mass="49543">MLINRVKGTRDIFSKNAKAFNLIKDTFFDVAKKYNYSFIETPIIEDASLFIRSVGETSDIVSKEMYLFRDNGNNLIALRPEATASTIRAYVENKINNFNGETKLFYFGPMFRYERPQKGRFRQFYQGGIEMLSPKSILTNFEIIKFASDFLNELKINDFVLEINNLGSFESRNKYIQELKKYFMQFKEKLSEQSQIRLEKNVLRILDDKEDSEKDFVKKAPKLWDFLSKTEQQEFNDLLKLLKKFNINYSINYSLVRGLDYYNDIVFEFVSTSEALGTKSTILGGGRYNGMVEELGGPKTDSIGFAFGVDRIMEIILFNEKKYEELNDNLDILISFLNEKEENEVICLAYELRKKYSTYLLNEKQTPKSLFKKQFNLKPKYLIFKELNCKENEFKIKSFDGKETISICKDINDFENVIKKLN</sequence>
<dbReference type="PANTHER" id="PTHR43707:SF1">
    <property type="entry name" value="HISTIDINE--TRNA LIGASE, MITOCHONDRIAL-RELATED"/>
    <property type="match status" value="1"/>
</dbReference>
<dbReference type="SUPFAM" id="SSF55681">
    <property type="entry name" value="Class II aaRS and biotin synthetases"/>
    <property type="match status" value="1"/>
</dbReference>
<comment type="subunit">
    <text evidence="3">Homodimer.</text>
</comment>
<organism evidence="6 7">
    <name type="scientific">Metamycoplasma orale</name>
    <name type="common">Mycoplasma orale</name>
    <dbReference type="NCBI Taxonomy" id="2121"/>
    <lineage>
        <taxon>Bacteria</taxon>
        <taxon>Bacillati</taxon>
        <taxon>Mycoplasmatota</taxon>
        <taxon>Mycoplasmoidales</taxon>
        <taxon>Metamycoplasmataceae</taxon>
        <taxon>Metamycoplasma</taxon>
    </lineage>
</organism>
<dbReference type="GO" id="GO:0004821">
    <property type="term" value="F:histidine-tRNA ligase activity"/>
    <property type="evidence" value="ECO:0007669"/>
    <property type="project" value="UniProtKB-UniRule"/>
</dbReference>
<dbReference type="Proteomes" id="UP000290482">
    <property type="component" value="Chromosome"/>
</dbReference>
<proteinExistence type="inferred from homology"/>
<keyword evidence="3" id="KW-0963">Cytoplasm</keyword>
<dbReference type="Gene3D" id="3.30.930.10">
    <property type="entry name" value="Bira Bifunctional Protein, Domain 2"/>
    <property type="match status" value="1"/>
</dbReference>
<dbReference type="PROSITE" id="PS50862">
    <property type="entry name" value="AA_TRNA_LIGASE_II"/>
    <property type="match status" value="1"/>
</dbReference>
<comment type="similarity">
    <text evidence="1 3">Belongs to the class-II aminoacyl-tRNA synthetase family.</text>
</comment>
<dbReference type="InterPro" id="IPR041715">
    <property type="entry name" value="HisRS-like_core"/>
</dbReference>
<protein>
    <recommendedName>
        <fullName evidence="3">Histidine--tRNA ligase</fullName>
        <ecNumber evidence="3">6.1.1.21</ecNumber>
    </recommendedName>
    <alternativeName>
        <fullName evidence="3">Histidyl-tRNA synthetase</fullName>
        <shortName evidence="3">HisRS</shortName>
    </alternativeName>
</protein>
<dbReference type="RefSeq" id="WP_022936141.1">
    <property type="nucleotide sequence ID" value="NZ_LR214940.1"/>
</dbReference>
<keyword evidence="3 6" id="KW-0436">Ligase</keyword>
<dbReference type="GO" id="GO:0005737">
    <property type="term" value="C:cytoplasm"/>
    <property type="evidence" value="ECO:0007669"/>
    <property type="project" value="UniProtKB-SubCell"/>
</dbReference>
<feature type="binding site" evidence="4">
    <location>
        <begin position="81"/>
        <end position="83"/>
    </location>
    <ligand>
        <name>L-histidine</name>
        <dbReference type="ChEBI" id="CHEBI:57595"/>
    </ligand>
</feature>
<reference evidence="6 7" key="1">
    <citation type="submission" date="2019-01" db="EMBL/GenBank/DDBJ databases">
        <authorList>
            <consortium name="Pathogen Informatics"/>
        </authorList>
    </citation>
    <scope>NUCLEOTIDE SEQUENCE [LARGE SCALE GENOMIC DNA]</scope>
    <source>
        <strain evidence="6 7">NCTC10112</strain>
    </source>
</reference>
<dbReference type="PANTHER" id="PTHR43707">
    <property type="entry name" value="HISTIDYL-TRNA SYNTHETASE"/>
    <property type="match status" value="1"/>
</dbReference>
<accession>A0A448ZVL3</accession>
<dbReference type="InterPro" id="IPR045864">
    <property type="entry name" value="aa-tRNA-synth_II/BPL/LPL"/>
</dbReference>
<keyword evidence="3 6" id="KW-0030">Aminoacyl-tRNA synthetase</keyword>
<gene>
    <name evidence="3 6" type="primary">hisS</name>
    <name evidence="6" type="ORF">NCTC10112_00051</name>
</gene>
<dbReference type="InterPro" id="IPR015807">
    <property type="entry name" value="His-tRNA-ligase"/>
</dbReference>
<evidence type="ECO:0000256" key="2">
    <source>
        <dbReference type="ARBA" id="ARBA00022840"/>
    </source>
</evidence>
<feature type="binding site" evidence="4">
    <location>
        <position position="112"/>
    </location>
    <ligand>
        <name>L-histidine</name>
        <dbReference type="ChEBI" id="CHEBI:57595"/>
    </ligand>
</feature>
<evidence type="ECO:0000313" key="7">
    <source>
        <dbReference type="Proteomes" id="UP000290482"/>
    </source>
</evidence>
<keyword evidence="2 3" id="KW-0067">ATP-binding</keyword>
<comment type="catalytic activity">
    <reaction evidence="3">
        <text>tRNA(His) + L-histidine + ATP = L-histidyl-tRNA(His) + AMP + diphosphate + H(+)</text>
        <dbReference type="Rhea" id="RHEA:17313"/>
        <dbReference type="Rhea" id="RHEA-COMP:9665"/>
        <dbReference type="Rhea" id="RHEA-COMP:9689"/>
        <dbReference type="ChEBI" id="CHEBI:15378"/>
        <dbReference type="ChEBI" id="CHEBI:30616"/>
        <dbReference type="ChEBI" id="CHEBI:33019"/>
        <dbReference type="ChEBI" id="CHEBI:57595"/>
        <dbReference type="ChEBI" id="CHEBI:78442"/>
        <dbReference type="ChEBI" id="CHEBI:78527"/>
        <dbReference type="ChEBI" id="CHEBI:456215"/>
        <dbReference type="EC" id="6.1.1.21"/>
    </reaction>
</comment>
<keyword evidence="3" id="KW-0648">Protein biosynthesis</keyword>
<feature type="binding site" evidence="4">
    <location>
        <position position="130"/>
    </location>
    <ligand>
        <name>L-histidine</name>
        <dbReference type="ChEBI" id="CHEBI:57595"/>
    </ligand>
</feature>
<feature type="binding site" evidence="4">
    <location>
        <position position="126"/>
    </location>
    <ligand>
        <name>L-histidine</name>
        <dbReference type="ChEBI" id="CHEBI:57595"/>
    </ligand>
</feature>
<feature type="domain" description="Aminoacyl-transfer RNA synthetases class-II family profile" evidence="5">
    <location>
        <begin position="1"/>
        <end position="317"/>
    </location>
</feature>
<evidence type="ECO:0000256" key="4">
    <source>
        <dbReference type="PIRSR" id="PIRSR001549-1"/>
    </source>
</evidence>